<dbReference type="Proteomes" id="UP000199391">
    <property type="component" value="Unassembled WGS sequence"/>
</dbReference>
<dbReference type="OrthoDB" id="9775333at2"/>
<gene>
    <name evidence="1" type="ORF">SAMN05216552_1013134</name>
</gene>
<dbReference type="STRING" id="1035707.SAMN05216552_1013134"/>
<evidence type="ECO:0000313" key="1">
    <source>
        <dbReference type="EMBL" id="SFU89847.1"/>
    </source>
</evidence>
<dbReference type="RefSeq" id="WP_093556507.1">
    <property type="nucleotide sequence ID" value="NZ_FPBO01000013.1"/>
</dbReference>
<keyword evidence="2" id="KW-1185">Reference proteome</keyword>
<reference evidence="2" key="1">
    <citation type="submission" date="2016-10" db="EMBL/GenBank/DDBJ databases">
        <authorList>
            <person name="Varghese N."/>
            <person name="Submissions S."/>
        </authorList>
    </citation>
    <scope>NUCLEOTIDE SEQUENCE [LARGE SCALE GENOMIC DNA]</scope>
    <source>
        <strain evidence="2">CGMCC 1.11014</strain>
    </source>
</reference>
<sequence length="450" mass="49400">MTLPLKVLWSEGQTLGPQQFQQMDRYHEARLQRMAAALRAHVWGVRSIEWMDEALASNRLCVQTMSLIFPDGEIYEAPNGDALPPPVDLSSLPQDQQSFTFYAALPALQPYGGNLGAANGATHEARYARVDSDTPDLYSEAVSTDVAFLRKTVRLRSQLESRDAHVSMPVIRLRRVAGGGFEQDPAFVPPCLAVGSSAALPRMLDTLLAKLNAKIASLYQRHRQPAKGVLEFHSGDMASYWMLNTLNTAAASLGHCARYRLHHPEELFDRMTALAGSLMTFSSKYAVAELPAYSHDDAGPAFARLDAIIRELADVVISSKYFTIPLVLDPDRTTHLRGMLDAAQVDSQTMLGIAASADMPPLELVAALPVRLKIGTPDDVDRMINTAVSGVKLLHMAQVPPEVPVRPNTFYFSLERKSALYEAMLKAQAITIFAPEGMKGLKLELFALKA</sequence>
<dbReference type="AlphaFoldDB" id="A0A1I7JXC3"/>
<dbReference type="EMBL" id="FPBO01000013">
    <property type="protein sequence ID" value="SFU89847.1"/>
    <property type="molecule type" value="Genomic_DNA"/>
</dbReference>
<evidence type="ECO:0000313" key="2">
    <source>
        <dbReference type="Proteomes" id="UP000199391"/>
    </source>
</evidence>
<accession>A0A1I7JXC3</accession>
<protein>
    <submittedName>
        <fullName evidence="1">Type VI secretion system protein ImpJ</fullName>
    </submittedName>
</protein>
<proteinExistence type="predicted"/>
<dbReference type="InterPro" id="IPR010263">
    <property type="entry name" value="T6SS_TssK"/>
</dbReference>
<name>A0A1I7JXC3_9BURK</name>
<organism evidence="1 2">
    <name type="scientific">Pseudoduganella namucuonensis</name>
    <dbReference type="NCBI Taxonomy" id="1035707"/>
    <lineage>
        <taxon>Bacteria</taxon>
        <taxon>Pseudomonadati</taxon>
        <taxon>Pseudomonadota</taxon>
        <taxon>Betaproteobacteria</taxon>
        <taxon>Burkholderiales</taxon>
        <taxon>Oxalobacteraceae</taxon>
        <taxon>Telluria group</taxon>
        <taxon>Pseudoduganella</taxon>
    </lineage>
</organism>
<dbReference type="PANTHER" id="PTHR35566:SF1">
    <property type="entry name" value="TYPE VI SECRETION SYSTEM BASEPLATE COMPONENT TSSK1"/>
    <property type="match status" value="1"/>
</dbReference>
<dbReference type="PANTHER" id="PTHR35566">
    <property type="entry name" value="BLR3599 PROTEIN"/>
    <property type="match status" value="1"/>
</dbReference>
<dbReference type="Pfam" id="PF05936">
    <property type="entry name" value="T6SS_VasE"/>
    <property type="match status" value="1"/>
</dbReference>
<dbReference type="NCBIfam" id="TIGR03353">
    <property type="entry name" value="VI_chp_4"/>
    <property type="match status" value="1"/>
</dbReference>